<keyword evidence="1" id="KW-0378">Hydrolase</keyword>
<dbReference type="Proteomes" id="UP000523821">
    <property type="component" value="Unassembled WGS sequence"/>
</dbReference>
<dbReference type="Gene3D" id="1.10.246.130">
    <property type="match status" value="1"/>
</dbReference>
<dbReference type="InterPro" id="IPR029055">
    <property type="entry name" value="Ntn_hydrolases_N"/>
</dbReference>
<dbReference type="Pfam" id="PF01019">
    <property type="entry name" value="G_glu_transpept"/>
    <property type="match status" value="1"/>
</dbReference>
<keyword evidence="1" id="KW-0012">Acyltransferase</keyword>
<dbReference type="GO" id="GO:0036374">
    <property type="term" value="F:glutathione hydrolase activity"/>
    <property type="evidence" value="ECO:0007669"/>
    <property type="project" value="UniProtKB-EC"/>
</dbReference>
<comment type="caution">
    <text evidence="1">The sequence shown here is derived from an EMBL/GenBank/DDBJ whole genome shotgun (WGS) entry which is preliminary data.</text>
</comment>
<dbReference type="PANTHER" id="PTHR43881:SF5">
    <property type="entry name" value="GAMMA-GLUTAMYLTRANSPEPTIDASE"/>
    <property type="match status" value="1"/>
</dbReference>
<dbReference type="EC" id="3.4.19.13" evidence="1"/>
<protein>
    <submittedName>
        <fullName evidence="1">Gamma-glutamyltranspeptidase/glutathione hydrolase</fullName>
        <ecNumber evidence="1">2.3.2.2</ecNumber>
        <ecNumber evidence="1">3.4.19.13</ecNumber>
    </submittedName>
</protein>
<name>A0A7W9CV75_9HYPH</name>
<dbReference type="EC" id="2.3.2.2" evidence="1"/>
<dbReference type="AlphaFoldDB" id="A0A7W9CV75"/>
<accession>A0A7W9CV75</accession>
<dbReference type="SUPFAM" id="SSF56235">
    <property type="entry name" value="N-terminal nucleophile aminohydrolases (Ntn hydrolases)"/>
    <property type="match status" value="1"/>
</dbReference>
<organism evidence="1 2">
    <name type="scientific">Prosthecomicrobium pneumaticum</name>
    <dbReference type="NCBI Taxonomy" id="81895"/>
    <lineage>
        <taxon>Bacteria</taxon>
        <taxon>Pseudomonadati</taxon>
        <taxon>Pseudomonadota</taxon>
        <taxon>Alphaproteobacteria</taxon>
        <taxon>Hyphomicrobiales</taxon>
        <taxon>Kaistiaceae</taxon>
        <taxon>Prosthecomicrobium</taxon>
    </lineage>
</organism>
<dbReference type="PANTHER" id="PTHR43881">
    <property type="entry name" value="GAMMA-GLUTAMYLTRANSPEPTIDASE (AFU_ORTHOLOGUE AFUA_4G13580)"/>
    <property type="match status" value="1"/>
</dbReference>
<keyword evidence="2" id="KW-1185">Reference proteome</keyword>
<evidence type="ECO:0000313" key="1">
    <source>
        <dbReference type="EMBL" id="MBB5752512.1"/>
    </source>
</evidence>
<proteinExistence type="predicted"/>
<gene>
    <name evidence="1" type="ORF">GGQ63_001566</name>
</gene>
<dbReference type="RefSeq" id="WP_183854383.1">
    <property type="nucleotide sequence ID" value="NZ_JACHOO010000003.1"/>
</dbReference>
<dbReference type="PRINTS" id="PR01210">
    <property type="entry name" value="GGTRANSPTASE"/>
</dbReference>
<dbReference type="GO" id="GO:0103068">
    <property type="term" value="F:leukotriene C4 gamma-glutamyl transferase activity"/>
    <property type="evidence" value="ECO:0007669"/>
    <property type="project" value="UniProtKB-EC"/>
</dbReference>
<dbReference type="Gene3D" id="3.60.20.40">
    <property type="match status" value="1"/>
</dbReference>
<sequence>MSETVVGEKGMVVAPHRAAAEAGAAILREGGNAVEAMLAAAATIAVVYPHMNGIGGDGFWLIREPGRTPRYIEACGAAGSGATIGAYREKGHDRVPTRGPDAALTVAGAVSGWALAHQFAASLGGRFDRRTLVEAAIGHARAGVAVSRSQARMTAEHEAELAPVPGFAAQFMPGGKAPATGDAMRFERLADTLDQLAHEGFEDFYRGDVGATIAADLAEAGAPVTRADLERQEARFREPLSLRIAGATLYNAPPPTQGAASLMILGLFERLGVARGEGFEHVHGLVEATKRAFQFRDARITDPVFAGDLAPYLSDRALEREAAQIDMRRAAALGGGGAKGDTVWLGAIDASGLAVSYIQSIFWEFGSGLTLPRTGIVWQNRGASFSLDPRALNPLEPGRKPFHTLNPPLARFDDGRVMSYGTMGGDGQPQFQAALFTRHVRFGMDLAEAIAAPRWLWGKTWGADAAGLRVESRLDADLVRDLERAGHRVEVLAEPYADLMGHAGAIVRRADGRLFGASDPRSDGAAVAG</sequence>
<dbReference type="EMBL" id="JACHOO010000003">
    <property type="protein sequence ID" value="MBB5752512.1"/>
    <property type="molecule type" value="Genomic_DNA"/>
</dbReference>
<dbReference type="InterPro" id="IPR043137">
    <property type="entry name" value="GGT_ssub_C"/>
</dbReference>
<reference evidence="1 2" key="1">
    <citation type="submission" date="2020-08" db="EMBL/GenBank/DDBJ databases">
        <title>Genomic Encyclopedia of Type Strains, Phase IV (KMG-IV): sequencing the most valuable type-strain genomes for metagenomic binning, comparative biology and taxonomic classification.</title>
        <authorList>
            <person name="Goeker M."/>
        </authorList>
    </citation>
    <scope>NUCLEOTIDE SEQUENCE [LARGE SCALE GENOMIC DNA]</scope>
    <source>
        <strain evidence="1 2">DSM 16268</strain>
    </source>
</reference>
<dbReference type="InterPro" id="IPR043138">
    <property type="entry name" value="GGT_lsub"/>
</dbReference>
<evidence type="ECO:0000313" key="2">
    <source>
        <dbReference type="Proteomes" id="UP000523821"/>
    </source>
</evidence>
<dbReference type="InterPro" id="IPR052896">
    <property type="entry name" value="GGT-like_enzyme"/>
</dbReference>
<keyword evidence="1" id="KW-0808">Transferase</keyword>